<dbReference type="RefSeq" id="XP_007881767.1">
    <property type="nucleotide sequence ID" value="XM_007883576.1"/>
</dbReference>
<feature type="domain" description="TauD/TfdA-like" evidence="2">
    <location>
        <begin position="97"/>
        <end position="436"/>
    </location>
</feature>
<protein>
    <recommendedName>
        <fullName evidence="2">TauD/TfdA-like domain-containing protein</fullName>
    </recommendedName>
</protein>
<organism evidence="3 4">
    <name type="scientific">Pseudozyma flocculosa PF-1</name>
    <dbReference type="NCBI Taxonomy" id="1277687"/>
    <lineage>
        <taxon>Eukaryota</taxon>
        <taxon>Fungi</taxon>
        <taxon>Dikarya</taxon>
        <taxon>Basidiomycota</taxon>
        <taxon>Ustilaginomycotina</taxon>
        <taxon>Ustilaginomycetes</taxon>
        <taxon>Ustilaginales</taxon>
        <taxon>Ustilaginaceae</taxon>
        <taxon>Pseudozyma</taxon>
    </lineage>
</organism>
<gene>
    <name evidence="3" type="ORF">PFL1_06038</name>
</gene>
<dbReference type="KEGG" id="pfp:PFL1_06038"/>
<dbReference type="GO" id="GO:0016491">
    <property type="term" value="F:oxidoreductase activity"/>
    <property type="evidence" value="ECO:0007669"/>
    <property type="project" value="UniProtKB-KW"/>
</dbReference>
<dbReference type="Gene3D" id="3.60.130.10">
    <property type="entry name" value="Clavaminate synthase-like"/>
    <property type="match status" value="1"/>
</dbReference>
<dbReference type="EMBL" id="KE361645">
    <property type="protein sequence ID" value="EPQ26390.1"/>
    <property type="molecule type" value="Genomic_DNA"/>
</dbReference>
<proteinExistence type="predicted"/>
<dbReference type="PANTHER" id="PTHR10696">
    <property type="entry name" value="GAMMA-BUTYROBETAINE HYDROXYLASE-RELATED"/>
    <property type="match status" value="1"/>
</dbReference>
<reference evidence="3 4" key="1">
    <citation type="journal article" date="2013" name="Plant Cell">
        <title>The transition from a phytopathogenic smut ancestor to an anamorphic biocontrol agent deciphered by comparative whole-genome analysis.</title>
        <authorList>
            <person name="Lefebvre F."/>
            <person name="Joly D.L."/>
            <person name="Labbe C."/>
            <person name="Teichmann B."/>
            <person name="Linning R."/>
            <person name="Belzile F."/>
            <person name="Bakkeren G."/>
            <person name="Belanger R.R."/>
        </authorList>
    </citation>
    <scope>NUCLEOTIDE SEQUENCE [LARGE SCALE GENOMIC DNA]</scope>
    <source>
        <strain evidence="3 4">PF-1</strain>
    </source>
</reference>
<evidence type="ECO:0000256" key="1">
    <source>
        <dbReference type="ARBA" id="ARBA00023002"/>
    </source>
</evidence>
<dbReference type="PANTHER" id="PTHR10696:SF21">
    <property type="entry name" value="TAUD_TFDA-LIKE DOMAIN-CONTAINING PROTEIN"/>
    <property type="match status" value="1"/>
</dbReference>
<dbReference type="InterPro" id="IPR042098">
    <property type="entry name" value="TauD-like_sf"/>
</dbReference>
<dbReference type="InterPro" id="IPR003819">
    <property type="entry name" value="TauD/TfdA-like"/>
</dbReference>
<dbReference type="InterPro" id="IPR050411">
    <property type="entry name" value="AlphaKG_dependent_hydroxylases"/>
</dbReference>
<evidence type="ECO:0000259" key="2">
    <source>
        <dbReference type="Pfam" id="PF02668"/>
    </source>
</evidence>
<dbReference type="Pfam" id="PF02668">
    <property type="entry name" value="TauD"/>
    <property type="match status" value="1"/>
</dbReference>
<dbReference type="SUPFAM" id="SSF51197">
    <property type="entry name" value="Clavaminate synthase-like"/>
    <property type="match status" value="1"/>
</dbReference>
<dbReference type="eggNOG" id="ENOG502QRUR">
    <property type="taxonomic scope" value="Eukaryota"/>
</dbReference>
<dbReference type="Proteomes" id="UP000053664">
    <property type="component" value="Unassembled WGS sequence"/>
</dbReference>
<dbReference type="HOGENOM" id="CLU_044153_2_0_1"/>
<dbReference type="AlphaFoldDB" id="A0A061H3E0"/>
<name>A0A061H3E0_9BASI</name>
<keyword evidence="1" id="KW-0560">Oxidoreductase</keyword>
<evidence type="ECO:0000313" key="4">
    <source>
        <dbReference type="Proteomes" id="UP000053664"/>
    </source>
</evidence>
<sequence>MLSALPPSHPARTDLVGADEAGGVTFQHATADFQRRLQVPLGDGRAIDAAFPGILVPDPSRTPTSKLPSNDVEAYLDGISALARTSATTAGARTTSSSALGELLASHGGALHFRSTPLRTAADFSRFLYTIAGQQGWRPHVDKGLMVLRKPHADNVATANEGPPYQPIGSHNEYGLSTHFPRYIAFFCLSPPQQGGQTPIASSLKLYHDLEREVPEYIAALRDEGVAFTIHHPRDTIEGCIQGNALFSSSAFGPSEGVEGVVGLDEDAKRKVVESNVDALAAEGGWTPTLHRDEPTAPHWKKRGFSATWNEDGSVLVTQRVPGVRDHPSLGAKTYFNNIHNRFAYSRAAGALQPPHIAKNQTTAAGRPFYQFPPHIVGEREDRPVEERWTRVADEVTARNQVDVEWSVGDVLLLDNLAVQHARRTWKGDRRLLASLWDGADE</sequence>
<dbReference type="GeneID" id="19320118"/>
<accession>A0A061H3E0</accession>
<evidence type="ECO:0000313" key="3">
    <source>
        <dbReference type="EMBL" id="EPQ26390.1"/>
    </source>
</evidence>
<dbReference type="OrthoDB" id="408743at2759"/>